<evidence type="ECO:0000313" key="2">
    <source>
        <dbReference type="EMBL" id="EFC50252.1"/>
    </source>
</evidence>
<evidence type="ECO:0008006" key="4">
    <source>
        <dbReference type="Google" id="ProtNLM"/>
    </source>
</evidence>
<evidence type="ECO:0000256" key="1">
    <source>
        <dbReference type="SAM" id="MobiDB-lite"/>
    </source>
</evidence>
<dbReference type="PANTHER" id="PTHR22768:SF0">
    <property type="entry name" value="DNA REPLICATION COMPLEX GINS PROTEIN PSF3"/>
    <property type="match status" value="1"/>
</dbReference>
<keyword evidence="3" id="KW-1185">Reference proteome</keyword>
<dbReference type="PANTHER" id="PTHR22768">
    <property type="entry name" value="DNA REPLICATION COMPLEX GINS PROTEIN PSF3"/>
    <property type="match status" value="1"/>
</dbReference>
<dbReference type="EMBL" id="GG738846">
    <property type="protein sequence ID" value="EFC50252.1"/>
    <property type="molecule type" value="Genomic_DNA"/>
</dbReference>
<sequence length="273" mass="31707">MSAVDGLNNGRDYFDIDDILASEERVAVIFNFTIPNIGKYIKTAAAMQKEHLRQITNGNQDHSEDEIEEENNNSIKFIEKYIIERGTKVEVPFWLASVCGKEGFVEVEVPRVFTDLNYVTSNFEKASLSKVNRYFYDFGTSLFKLMAEIAESIKQDQELESLYIRKRYTLIDTLVHRFKVFLRQGYIASNQKSTSSWLTEQYSEFKSKLCNSELTILQMIQLEETSFIDWKHKSLGTYKLQYGDKNYISESSNNDNTSTTEDDSDPGNKRRRM</sequence>
<dbReference type="VEuPathDB" id="AmoebaDB:NAEGRDRAFT_62119"/>
<dbReference type="SUPFAM" id="SSF160059">
    <property type="entry name" value="PriA/YqbF domain"/>
    <property type="match status" value="1"/>
</dbReference>
<dbReference type="OrthoDB" id="10251744at2759"/>
<dbReference type="InParanoid" id="D2UZZ9"/>
<feature type="compositionally biased region" description="Low complexity" evidence="1">
    <location>
        <begin position="249"/>
        <end position="259"/>
    </location>
</feature>
<dbReference type="Proteomes" id="UP000006671">
    <property type="component" value="Unassembled WGS sequence"/>
</dbReference>
<dbReference type="GO" id="GO:0000811">
    <property type="term" value="C:GINS complex"/>
    <property type="evidence" value="ECO:0007669"/>
    <property type="project" value="TreeGrafter"/>
</dbReference>
<reference evidence="2 3" key="1">
    <citation type="journal article" date="2010" name="Cell">
        <title>The genome of Naegleria gruberi illuminates early eukaryotic versatility.</title>
        <authorList>
            <person name="Fritz-Laylin L.K."/>
            <person name="Prochnik S.E."/>
            <person name="Ginger M.L."/>
            <person name="Dacks J.B."/>
            <person name="Carpenter M.L."/>
            <person name="Field M.C."/>
            <person name="Kuo A."/>
            <person name="Paredez A."/>
            <person name="Chapman J."/>
            <person name="Pham J."/>
            <person name="Shu S."/>
            <person name="Neupane R."/>
            <person name="Cipriano M."/>
            <person name="Mancuso J."/>
            <person name="Tu H."/>
            <person name="Salamov A."/>
            <person name="Lindquist E."/>
            <person name="Shapiro H."/>
            <person name="Lucas S."/>
            <person name="Grigoriev I.V."/>
            <person name="Cande W.Z."/>
            <person name="Fulton C."/>
            <person name="Rokhsar D.S."/>
            <person name="Dawson S.C."/>
        </authorList>
    </citation>
    <scope>NUCLEOTIDE SEQUENCE [LARGE SCALE GENOMIC DNA]</scope>
    <source>
        <strain evidence="2 3">NEG-M</strain>
    </source>
</reference>
<dbReference type="InterPro" id="IPR038437">
    <property type="entry name" value="GINS_Psf3_sf"/>
</dbReference>
<evidence type="ECO:0000313" key="3">
    <source>
        <dbReference type="Proteomes" id="UP000006671"/>
    </source>
</evidence>
<proteinExistence type="predicted"/>
<dbReference type="KEGG" id="ngr:NAEGRDRAFT_62119"/>
<name>D2UZZ9_NAEGR</name>
<gene>
    <name evidence="2" type="ORF">NAEGRDRAFT_62119</name>
</gene>
<dbReference type="OMA" id="EFKSKLC"/>
<dbReference type="InterPro" id="IPR010492">
    <property type="entry name" value="GINS_Psf3"/>
</dbReference>
<dbReference type="RefSeq" id="XP_002682996.1">
    <property type="nucleotide sequence ID" value="XM_002682950.1"/>
</dbReference>
<dbReference type="Gene3D" id="1.20.58.2050">
    <property type="match status" value="1"/>
</dbReference>
<protein>
    <recommendedName>
        <fullName evidence="4">GINS subunit domain-containing protein</fullName>
    </recommendedName>
</protein>
<dbReference type="FunCoup" id="D2UZZ9">
    <property type="interactions" value="159"/>
</dbReference>
<dbReference type="STRING" id="5762.D2UZZ9"/>
<dbReference type="GO" id="GO:1902975">
    <property type="term" value="P:mitotic DNA replication initiation"/>
    <property type="evidence" value="ECO:0007669"/>
    <property type="project" value="TreeGrafter"/>
</dbReference>
<dbReference type="CDD" id="cd21693">
    <property type="entry name" value="GINS_B_Psf3"/>
    <property type="match status" value="1"/>
</dbReference>
<dbReference type="GeneID" id="8858937"/>
<organism evidence="3">
    <name type="scientific">Naegleria gruberi</name>
    <name type="common">Amoeba</name>
    <dbReference type="NCBI Taxonomy" id="5762"/>
    <lineage>
        <taxon>Eukaryota</taxon>
        <taxon>Discoba</taxon>
        <taxon>Heterolobosea</taxon>
        <taxon>Tetramitia</taxon>
        <taxon>Eutetramitia</taxon>
        <taxon>Vahlkampfiidae</taxon>
        <taxon>Naegleria</taxon>
    </lineage>
</organism>
<accession>D2UZZ9</accession>
<feature type="region of interest" description="Disordered" evidence="1">
    <location>
        <begin position="249"/>
        <end position="273"/>
    </location>
</feature>
<dbReference type="AlphaFoldDB" id="D2UZZ9"/>